<dbReference type="GO" id="GO:0008270">
    <property type="term" value="F:zinc ion binding"/>
    <property type="evidence" value="ECO:0007669"/>
    <property type="project" value="InterPro"/>
</dbReference>
<feature type="domain" description="CCHC-type" evidence="1">
    <location>
        <begin position="152"/>
        <end position="166"/>
    </location>
</feature>
<feature type="domain" description="CCHC-type" evidence="1">
    <location>
        <begin position="318"/>
        <end position="334"/>
    </location>
</feature>
<evidence type="ECO:0000259" key="1">
    <source>
        <dbReference type="SMART" id="SM00343"/>
    </source>
</evidence>
<keyword evidence="3" id="KW-1185">Reference proteome</keyword>
<name>A0A3M6UTZ2_POCDA</name>
<accession>A0A3M6UTZ2</accession>
<gene>
    <name evidence="2" type="ORF">pdam_00025579</name>
</gene>
<dbReference type="InterPro" id="IPR001878">
    <property type="entry name" value="Znf_CCHC"/>
</dbReference>
<feature type="domain" description="CCHC-type" evidence="1">
    <location>
        <begin position="299"/>
        <end position="315"/>
    </location>
</feature>
<proteinExistence type="predicted"/>
<dbReference type="GO" id="GO:0003723">
    <property type="term" value="F:RNA binding"/>
    <property type="evidence" value="ECO:0007669"/>
    <property type="project" value="InterPro"/>
</dbReference>
<evidence type="ECO:0000313" key="3">
    <source>
        <dbReference type="Proteomes" id="UP000275408"/>
    </source>
</evidence>
<dbReference type="PANTHER" id="PTHR22639">
    <property type="entry name" value="GAG-RELATED PROTEIN"/>
    <property type="match status" value="1"/>
</dbReference>
<dbReference type="EMBL" id="RCHS01000737">
    <property type="protein sequence ID" value="RMX57142.1"/>
    <property type="molecule type" value="Genomic_DNA"/>
</dbReference>
<comment type="caution">
    <text evidence="2">The sequence shown here is derived from an EMBL/GenBank/DDBJ whole genome shotgun (WGS) entry which is preliminary data.</text>
</comment>
<dbReference type="InterPro" id="IPR042509">
    <property type="entry name" value="ZCCHC3"/>
</dbReference>
<dbReference type="AlphaFoldDB" id="A0A3M6UTZ2"/>
<dbReference type="SMART" id="SM00343">
    <property type="entry name" value="ZnF_C2HC"/>
    <property type="match status" value="4"/>
</dbReference>
<sequence length="386" mass="41835">MVLECVKTCVIHASELVASYEKARVIELLRECLDFEELSAIQFCPRGLIRVTFKDAADKEDFVRVGSLTLDGHDLSVTSSDKPYSFVYVHYFPVEGDDALIRDELGKYGEVINIKHQSFSGIPGLLTGSRVLTMVLSDPVPAEFRIDDYPVRICKISGHKAADCRFNGKCRRCGSPDHKAHACARPWGQSVVPMEVAVPVVVPGPPETVVPAVSDSSAILDETVVEDEAAVAVATEDEAVKDDEVTDVPVAEEHQSFSRIPGLLTGSRILTMVLSDPVPAEFRIDDYPVRVWYKGIPPFCQICKISGHKAAYCQFNGKCRRCGSPDHKAHACVRPWGQSAVPMEVAVPEVVAGPSGTVVSAVSDSSAVLEGAAALTTPIPPYFPQI</sequence>
<dbReference type="GO" id="GO:0003690">
    <property type="term" value="F:double-stranded DNA binding"/>
    <property type="evidence" value="ECO:0007669"/>
    <property type="project" value="InterPro"/>
</dbReference>
<dbReference type="Proteomes" id="UP000275408">
    <property type="component" value="Unassembled WGS sequence"/>
</dbReference>
<reference evidence="2 3" key="1">
    <citation type="journal article" date="2018" name="Sci. Rep.">
        <title>Comparative analysis of the Pocillopora damicornis genome highlights role of immune system in coral evolution.</title>
        <authorList>
            <person name="Cunning R."/>
            <person name="Bay R.A."/>
            <person name="Gillette P."/>
            <person name="Baker A.C."/>
            <person name="Traylor-Knowles N."/>
        </authorList>
    </citation>
    <scope>NUCLEOTIDE SEQUENCE [LARGE SCALE GENOMIC DNA]</scope>
    <source>
        <strain evidence="2">RSMAS</strain>
        <tissue evidence="2">Whole animal</tissue>
    </source>
</reference>
<dbReference type="PANTHER" id="PTHR22639:SF3">
    <property type="entry name" value="ZINC FINGER CCHC DOMAIN-CONTAINING PROTEIN 3"/>
    <property type="match status" value="1"/>
</dbReference>
<evidence type="ECO:0000313" key="2">
    <source>
        <dbReference type="EMBL" id="RMX57142.1"/>
    </source>
</evidence>
<organism evidence="2 3">
    <name type="scientific">Pocillopora damicornis</name>
    <name type="common">Cauliflower coral</name>
    <name type="synonym">Millepora damicornis</name>
    <dbReference type="NCBI Taxonomy" id="46731"/>
    <lineage>
        <taxon>Eukaryota</taxon>
        <taxon>Metazoa</taxon>
        <taxon>Cnidaria</taxon>
        <taxon>Anthozoa</taxon>
        <taxon>Hexacorallia</taxon>
        <taxon>Scleractinia</taxon>
        <taxon>Astrocoeniina</taxon>
        <taxon>Pocilloporidae</taxon>
        <taxon>Pocillopora</taxon>
    </lineage>
</organism>
<feature type="domain" description="CCHC-type" evidence="1">
    <location>
        <begin position="169"/>
        <end position="185"/>
    </location>
</feature>
<protein>
    <recommendedName>
        <fullName evidence="1">CCHC-type domain-containing protein</fullName>
    </recommendedName>
</protein>
<dbReference type="GO" id="GO:0002218">
    <property type="term" value="P:activation of innate immune response"/>
    <property type="evidence" value="ECO:0007669"/>
    <property type="project" value="InterPro"/>
</dbReference>